<feature type="domain" description="DUF7477" evidence="1">
    <location>
        <begin position="44"/>
        <end position="287"/>
    </location>
</feature>
<proteinExistence type="predicted"/>
<dbReference type="Pfam" id="PF24289">
    <property type="entry name" value="DUF7477"/>
    <property type="match status" value="1"/>
</dbReference>
<protein>
    <submittedName>
        <fullName evidence="2">G5279 protein</fullName>
    </submittedName>
</protein>
<evidence type="ECO:0000313" key="2">
    <source>
        <dbReference type="EMBL" id="CAL5222854.1"/>
    </source>
</evidence>
<organism evidence="2 3">
    <name type="scientific">Coccomyxa viridis</name>
    <dbReference type="NCBI Taxonomy" id="1274662"/>
    <lineage>
        <taxon>Eukaryota</taxon>
        <taxon>Viridiplantae</taxon>
        <taxon>Chlorophyta</taxon>
        <taxon>core chlorophytes</taxon>
        <taxon>Trebouxiophyceae</taxon>
        <taxon>Trebouxiophyceae incertae sedis</taxon>
        <taxon>Coccomyxaceae</taxon>
        <taxon>Coccomyxa</taxon>
    </lineage>
</organism>
<evidence type="ECO:0000313" key="3">
    <source>
        <dbReference type="Proteomes" id="UP001497392"/>
    </source>
</evidence>
<sequence length="287" mass="32374">MEVSTQRCKTGVGQGRQPRLYKWLSSCYYASGTQRQYSPGPGLGQWIIVYDAPHGLPMNQRFHQHVADTHLEQHIKQGMDDGLYISSVACYHDLWTLIMNNGTDFSAQVYALSCQYSLPEQWIRFRWRESFSISAVAGNTGGCFLVVMSKGTPYVHQVYKEFSSFPIKWISEYWRCGYYITSMAHSQSRWVIVMSKNAGFVDQCVELDFQHPSEGYLKWATGGLGYQITSVAATPYRHVAVLSIFGQQAKENLQEMKTSSGSPSAQINRSSANKQYVASIAYGRTAS</sequence>
<evidence type="ECO:0000259" key="1">
    <source>
        <dbReference type="Pfam" id="PF24289"/>
    </source>
</evidence>
<reference evidence="2 3" key="1">
    <citation type="submission" date="2024-06" db="EMBL/GenBank/DDBJ databases">
        <authorList>
            <person name="Kraege A."/>
            <person name="Thomma B."/>
        </authorList>
    </citation>
    <scope>NUCLEOTIDE SEQUENCE [LARGE SCALE GENOMIC DNA]</scope>
</reference>
<name>A0ABP1FUQ2_9CHLO</name>
<dbReference type="Proteomes" id="UP001497392">
    <property type="component" value="Unassembled WGS sequence"/>
</dbReference>
<gene>
    <name evidence="2" type="primary">g5279</name>
    <name evidence="2" type="ORF">VP750_LOCUS4513</name>
</gene>
<comment type="caution">
    <text evidence="2">The sequence shown here is derived from an EMBL/GenBank/DDBJ whole genome shotgun (WGS) entry which is preliminary data.</text>
</comment>
<dbReference type="InterPro" id="IPR055900">
    <property type="entry name" value="DUF7477"/>
</dbReference>
<accession>A0ABP1FUQ2</accession>
<keyword evidence="3" id="KW-1185">Reference proteome</keyword>
<dbReference type="EMBL" id="CAXHTA020000007">
    <property type="protein sequence ID" value="CAL5222854.1"/>
    <property type="molecule type" value="Genomic_DNA"/>
</dbReference>